<evidence type="ECO:0000313" key="2">
    <source>
        <dbReference type="Proteomes" id="UP001057402"/>
    </source>
</evidence>
<name>A0ACB9RYS5_9MYRT</name>
<keyword evidence="2" id="KW-1185">Reference proteome</keyword>
<gene>
    <name evidence="1" type="ORF">MLD38_002366</name>
</gene>
<protein>
    <submittedName>
        <fullName evidence="1">Uncharacterized protein</fullName>
    </submittedName>
</protein>
<dbReference type="Proteomes" id="UP001057402">
    <property type="component" value="Chromosome 2"/>
</dbReference>
<dbReference type="EMBL" id="CM042881">
    <property type="protein sequence ID" value="KAI4384178.1"/>
    <property type="molecule type" value="Genomic_DNA"/>
</dbReference>
<accession>A0ACB9RYS5</accession>
<evidence type="ECO:0000313" key="1">
    <source>
        <dbReference type="EMBL" id="KAI4384178.1"/>
    </source>
</evidence>
<proteinExistence type="predicted"/>
<organism evidence="1 2">
    <name type="scientific">Melastoma candidum</name>
    <dbReference type="NCBI Taxonomy" id="119954"/>
    <lineage>
        <taxon>Eukaryota</taxon>
        <taxon>Viridiplantae</taxon>
        <taxon>Streptophyta</taxon>
        <taxon>Embryophyta</taxon>
        <taxon>Tracheophyta</taxon>
        <taxon>Spermatophyta</taxon>
        <taxon>Magnoliopsida</taxon>
        <taxon>eudicotyledons</taxon>
        <taxon>Gunneridae</taxon>
        <taxon>Pentapetalae</taxon>
        <taxon>rosids</taxon>
        <taxon>malvids</taxon>
        <taxon>Myrtales</taxon>
        <taxon>Melastomataceae</taxon>
        <taxon>Melastomatoideae</taxon>
        <taxon>Melastomateae</taxon>
        <taxon>Melastoma</taxon>
    </lineage>
</organism>
<sequence>MRFERKRARYLSKIVDSGDAAGEIINNFGELAFRSNLIRNPKTHPHNPSVNKNQSSEGIVTLVFDFSPSRRLGSEVAGGAASLRIPPPRKLNSPHHCPLDVFGREHMRLVWVCSCSLRQSLELFSLGIRSSGFLFRSSCFLTAVVANELLEWGL</sequence>
<reference evidence="2" key="1">
    <citation type="journal article" date="2023" name="Front. Plant Sci.">
        <title>Chromosomal-level genome assembly of Melastoma candidum provides insights into trichome evolution.</title>
        <authorList>
            <person name="Zhong Y."/>
            <person name="Wu W."/>
            <person name="Sun C."/>
            <person name="Zou P."/>
            <person name="Liu Y."/>
            <person name="Dai S."/>
            <person name="Zhou R."/>
        </authorList>
    </citation>
    <scope>NUCLEOTIDE SEQUENCE [LARGE SCALE GENOMIC DNA]</scope>
</reference>
<comment type="caution">
    <text evidence="1">The sequence shown here is derived from an EMBL/GenBank/DDBJ whole genome shotgun (WGS) entry which is preliminary data.</text>
</comment>